<name>A0ACC3BAG1_9EURO</name>
<keyword evidence="2" id="KW-1185">Reference proteome</keyword>
<reference evidence="1 2" key="1">
    <citation type="journal article" date="2023" name="ACS Omega">
        <title>Identification of the Neoaspergillic Acid Biosynthesis Gene Cluster by Establishing an In Vitro CRISPR-Ribonucleoprotein Genetic System in Aspergillus melleus.</title>
        <authorList>
            <person name="Yuan B."/>
            <person name="Grau M.F."/>
            <person name="Murata R.M."/>
            <person name="Torok T."/>
            <person name="Venkateswaran K."/>
            <person name="Stajich J.E."/>
            <person name="Wang C.C.C."/>
        </authorList>
    </citation>
    <scope>NUCLEOTIDE SEQUENCE [LARGE SCALE GENOMIC DNA]</scope>
    <source>
        <strain evidence="1 2">IMV 1140</strain>
    </source>
</reference>
<accession>A0ACC3BAG1</accession>
<sequence>MFEDFSFSSPSSTRQSRPALEGDDRLMVDCDSALISPLSSRCPSPRSSASQRFPRSLARSRSSHFRAQQAPTSVPFDYNHKRLSIATLTRKLHEHTIQNPSRDDMQLESPTSLPDPQSPSDFVTGGAKFPGYVLTPPDTDHDDEGFFDSSSLTSPSLSPQPQSPFLSPTSAPLDDVAISQGQDAVPDLPPFPDSWNVRARRQHISRLQCNPSDVEAIRHALLSEDEALNMNLKYPPSADSCHPSSLPPQQSPRRRALTLQRSRFRPQTSSSSSTLAEPSSVESRGRRKSSSGVVQSHRVEKNYHSASGRDMHKKSEQGLRRKSLVSAALASMVEKSCCTSD</sequence>
<dbReference type="EMBL" id="JAOPJF010000011">
    <property type="protein sequence ID" value="KAK1147613.1"/>
    <property type="molecule type" value="Genomic_DNA"/>
</dbReference>
<evidence type="ECO:0000313" key="1">
    <source>
        <dbReference type="EMBL" id="KAK1147613.1"/>
    </source>
</evidence>
<protein>
    <submittedName>
        <fullName evidence="1">Uncharacterized protein</fullName>
    </submittedName>
</protein>
<organism evidence="1 2">
    <name type="scientific">Aspergillus melleus</name>
    <dbReference type="NCBI Taxonomy" id="138277"/>
    <lineage>
        <taxon>Eukaryota</taxon>
        <taxon>Fungi</taxon>
        <taxon>Dikarya</taxon>
        <taxon>Ascomycota</taxon>
        <taxon>Pezizomycotina</taxon>
        <taxon>Eurotiomycetes</taxon>
        <taxon>Eurotiomycetidae</taxon>
        <taxon>Eurotiales</taxon>
        <taxon>Aspergillaceae</taxon>
        <taxon>Aspergillus</taxon>
        <taxon>Aspergillus subgen. Circumdati</taxon>
    </lineage>
</organism>
<gene>
    <name evidence="1" type="ORF">N8T08_000955</name>
</gene>
<evidence type="ECO:0000313" key="2">
    <source>
        <dbReference type="Proteomes" id="UP001177260"/>
    </source>
</evidence>
<comment type="caution">
    <text evidence="1">The sequence shown here is derived from an EMBL/GenBank/DDBJ whole genome shotgun (WGS) entry which is preliminary data.</text>
</comment>
<proteinExistence type="predicted"/>
<dbReference type="Proteomes" id="UP001177260">
    <property type="component" value="Unassembled WGS sequence"/>
</dbReference>